<evidence type="ECO:0000313" key="1">
    <source>
        <dbReference type="EMBL" id="GAG24029.1"/>
    </source>
</evidence>
<reference evidence="1" key="1">
    <citation type="journal article" date="2014" name="Front. Microbiol.">
        <title>High frequency of phylogenetically diverse reductive dehalogenase-homologous genes in deep subseafloor sedimentary metagenomes.</title>
        <authorList>
            <person name="Kawai M."/>
            <person name="Futagami T."/>
            <person name="Toyoda A."/>
            <person name="Takaki Y."/>
            <person name="Nishi S."/>
            <person name="Hori S."/>
            <person name="Arai W."/>
            <person name="Tsubouchi T."/>
            <person name="Morono Y."/>
            <person name="Uchiyama I."/>
            <person name="Ito T."/>
            <person name="Fujiyama A."/>
            <person name="Inagaki F."/>
            <person name="Takami H."/>
        </authorList>
    </citation>
    <scope>NUCLEOTIDE SEQUENCE</scope>
    <source>
        <strain evidence="1">Expedition CK06-06</strain>
    </source>
</reference>
<sequence length="137" mass="15726">MRTNATLCCHLLEFKGLNETGFDVVNAIKYIAEDAEYNMTYPIRGAVMFTVAWDKNSTIKETGYGREKSFYLGRYNDLVNYIRDNKLGVVTKIPAATNPNHGSYVKVGIWSINKVAMKAWCRKEGLMQDDDDEWRIQ</sequence>
<comment type="caution">
    <text evidence="1">The sequence shown here is derived from an EMBL/GenBank/DDBJ whole genome shotgun (WGS) entry which is preliminary data.</text>
</comment>
<dbReference type="EMBL" id="BARS01031957">
    <property type="protein sequence ID" value="GAG24029.1"/>
    <property type="molecule type" value="Genomic_DNA"/>
</dbReference>
<protein>
    <submittedName>
        <fullName evidence="1">Uncharacterized protein</fullName>
    </submittedName>
</protein>
<name>X0VZV1_9ZZZZ</name>
<gene>
    <name evidence="1" type="ORF">S01H1_49660</name>
</gene>
<organism evidence="1">
    <name type="scientific">marine sediment metagenome</name>
    <dbReference type="NCBI Taxonomy" id="412755"/>
    <lineage>
        <taxon>unclassified sequences</taxon>
        <taxon>metagenomes</taxon>
        <taxon>ecological metagenomes</taxon>
    </lineage>
</organism>
<dbReference type="AlphaFoldDB" id="X0VZV1"/>
<proteinExistence type="predicted"/>
<accession>X0VZV1</accession>